<protein>
    <recommendedName>
        <fullName evidence="3">Peptidase M3A/M3B catalytic domain-containing protein</fullName>
    </recommendedName>
</protein>
<reference evidence="1" key="1">
    <citation type="submission" date="2020-07" db="EMBL/GenBank/DDBJ databases">
        <title>Huge and variable diversity of episymbiotic CPR bacteria and DPANN archaea in groundwater ecosystems.</title>
        <authorList>
            <person name="He C.Y."/>
            <person name="Keren R."/>
            <person name="Whittaker M."/>
            <person name="Farag I.F."/>
            <person name="Doudna J."/>
            <person name="Cate J.H.D."/>
            <person name="Banfield J.F."/>
        </authorList>
    </citation>
    <scope>NUCLEOTIDE SEQUENCE</scope>
    <source>
        <strain evidence="1">NC_groundwater_763_Ag_S-0.2um_68_21</strain>
    </source>
</reference>
<dbReference type="Gene3D" id="1.10.1370.30">
    <property type="match status" value="1"/>
</dbReference>
<name>A0A932HYJ2_UNCTE</name>
<proteinExistence type="predicted"/>
<dbReference type="SUPFAM" id="SSF55486">
    <property type="entry name" value="Metalloproteases ('zincins'), catalytic domain"/>
    <property type="match status" value="1"/>
</dbReference>
<gene>
    <name evidence="1" type="ORF">HYZ11_01180</name>
</gene>
<dbReference type="AlphaFoldDB" id="A0A932HYJ2"/>
<evidence type="ECO:0000313" key="1">
    <source>
        <dbReference type="EMBL" id="MBI3126201.1"/>
    </source>
</evidence>
<comment type="caution">
    <text evidence="1">The sequence shown here is derived from an EMBL/GenBank/DDBJ whole genome shotgun (WGS) entry which is preliminary data.</text>
</comment>
<evidence type="ECO:0000313" key="2">
    <source>
        <dbReference type="Proteomes" id="UP000782312"/>
    </source>
</evidence>
<dbReference type="Proteomes" id="UP000782312">
    <property type="component" value="Unassembled WGS sequence"/>
</dbReference>
<evidence type="ECO:0008006" key="3">
    <source>
        <dbReference type="Google" id="ProtNLM"/>
    </source>
</evidence>
<sequence length="499" mass="56271">MVDLEALRAEAEAFLAESRREWYLAGAGVKERLELAPIYAQHGGLFRREGVEAAARAFGGSPGGAGRDRLRELWSFLALGFIRERVKELTEQAANFESAATVRLPWGEEIPYRQSAVVQLNEADRGRRAALEAARAEVVRRKNGFLAPVHAATHALAPELGFSGYLGMMDRLRGHPLEPVRAEMARFLGRTEALYLREMGGALRERLGLALEEAQRHDALHLFRGREHDRLFPAERLVDSARAVCRGMGLDLEAEGRVRLDLEPRPRKSPRAFCSSVHVPGEVYLVIRPRGGHDDYRAFWHELGHALHFAYVDERAPFEAKRLGDNSVTEGFAMLFDHLLLEGAWLADTLGGEERDYRGFLRHLALFELYMLRRYAAKIDYEFQLHQGPDLGGMDALYARTLAGATRVAYPPESYLDDVDPFFYCANYLRAWMLQAQLREALRARFGRRWWRGPGSGGFLRELWRTGQAEDADALSRRLGFSRLTAEPLAAEIEGLLGG</sequence>
<dbReference type="EMBL" id="JACPUR010000001">
    <property type="protein sequence ID" value="MBI3126201.1"/>
    <property type="molecule type" value="Genomic_DNA"/>
</dbReference>
<accession>A0A932HYJ2</accession>
<organism evidence="1 2">
    <name type="scientific">Tectimicrobiota bacterium</name>
    <dbReference type="NCBI Taxonomy" id="2528274"/>
    <lineage>
        <taxon>Bacteria</taxon>
        <taxon>Pseudomonadati</taxon>
        <taxon>Nitrospinota/Tectimicrobiota group</taxon>
        <taxon>Candidatus Tectimicrobiota</taxon>
    </lineage>
</organism>